<evidence type="ECO:0000313" key="1">
    <source>
        <dbReference type="EMBL" id="KAB8210821.1"/>
    </source>
</evidence>
<proteinExistence type="predicted"/>
<gene>
    <name evidence="1" type="ORF">BDV34DRAFT_186538</name>
</gene>
<dbReference type="VEuPathDB" id="FungiDB:BDV34DRAFT_186538"/>
<evidence type="ECO:0000313" key="2">
    <source>
        <dbReference type="Proteomes" id="UP000326532"/>
    </source>
</evidence>
<name>A0A5N6E004_ASPPA</name>
<reference evidence="1 2" key="1">
    <citation type="submission" date="2019-04" db="EMBL/GenBank/DDBJ databases">
        <title>Fungal friends and foes A comparative genomics study of 23 Aspergillus species from section Flavi.</title>
        <authorList>
            <consortium name="DOE Joint Genome Institute"/>
            <person name="Kjaerbolling I."/>
            <person name="Vesth T.C."/>
            <person name="Frisvad J.C."/>
            <person name="Nybo J.L."/>
            <person name="Theobald S."/>
            <person name="Kildgaard S."/>
            <person name="Petersen T.I."/>
            <person name="Kuo A."/>
            <person name="Sato A."/>
            <person name="Lyhne E.K."/>
            <person name="Kogle M.E."/>
            <person name="Wiebenga A."/>
            <person name="Kun R.S."/>
            <person name="Lubbers R.J."/>
            <person name="Makela M.R."/>
            <person name="Barry K."/>
            <person name="Chovatia M."/>
            <person name="Clum A."/>
            <person name="Daum C."/>
            <person name="Haridas S."/>
            <person name="He G."/>
            <person name="LaButti K."/>
            <person name="Lipzen A."/>
            <person name="Mondo S."/>
            <person name="Pangilinan J."/>
            <person name="Riley R."/>
            <person name="Salamov A."/>
            <person name="Simmons B.A."/>
            <person name="Magnuson J.K."/>
            <person name="Henrissat B."/>
            <person name="Mortensen U.H."/>
            <person name="Larsen T.O."/>
            <person name="De vries R.P."/>
            <person name="Grigoriev I.V."/>
            <person name="Machida M."/>
            <person name="Baker S.E."/>
            <person name="Andersen M.R."/>
        </authorList>
    </citation>
    <scope>NUCLEOTIDE SEQUENCE [LARGE SCALE GENOMIC DNA]</scope>
    <source>
        <strain evidence="1 2">CBS 117618</strain>
    </source>
</reference>
<protein>
    <submittedName>
        <fullName evidence="1">Uncharacterized protein</fullName>
    </submittedName>
</protein>
<organism evidence="1 2">
    <name type="scientific">Aspergillus parasiticus</name>
    <dbReference type="NCBI Taxonomy" id="5067"/>
    <lineage>
        <taxon>Eukaryota</taxon>
        <taxon>Fungi</taxon>
        <taxon>Dikarya</taxon>
        <taxon>Ascomycota</taxon>
        <taxon>Pezizomycotina</taxon>
        <taxon>Eurotiomycetes</taxon>
        <taxon>Eurotiomycetidae</taxon>
        <taxon>Eurotiales</taxon>
        <taxon>Aspergillaceae</taxon>
        <taxon>Aspergillus</taxon>
        <taxon>Aspergillus subgen. Circumdati</taxon>
    </lineage>
</organism>
<keyword evidence="2" id="KW-1185">Reference proteome</keyword>
<dbReference type="Proteomes" id="UP000326532">
    <property type="component" value="Unassembled WGS sequence"/>
</dbReference>
<sequence>MRFPSWKRALFLAPSFSSHYFNLIKVLSTTAKPSLFLLLPLACGWAAGRTHDEKVGLLLAKRRPRFIEPIQTKRNPAADK</sequence>
<accession>A0A5N6E004</accession>
<dbReference type="AlphaFoldDB" id="A0A5N6E004"/>
<dbReference type="EMBL" id="ML734941">
    <property type="protein sequence ID" value="KAB8210821.1"/>
    <property type="molecule type" value="Genomic_DNA"/>
</dbReference>